<gene>
    <name evidence="1" type="ORF">HNR61_003128</name>
</gene>
<comment type="caution">
    <text evidence="1">The sequence shown here is derived from an EMBL/GenBank/DDBJ whole genome shotgun (WGS) entry which is preliminary data.</text>
</comment>
<dbReference type="RefSeq" id="WP_182843810.1">
    <property type="nucleotide sequence ID" value="NZ_BAAALP010000070.1"/>
</dbReference>
<sequence>MAVARWALTENDLDTARAGLDDLVDWADRWADHPHRPAEPRPDEADRQIRDYAKDAYPERLSVRQRDRVGRITLFMNVGLRALAGADLPRQVREDVFYLYGRVSMALDAGHLAAAERELARLEELRERYAPRRRGPG</sequence>
<dbReference type="Proteomes" id="UP000572680">
    <property type="component" value="Unassembled WGS sequence"/>
</dbReference>
<reference evidence="1 2" key="1">
    <citation type="submission" date="2020-08" db="EMBL/GenBank/DDBJ databases">
        <title>Genomic Encyclopedia of Type Strains, Phase IV (KMG-IV): sequencing the most valuable type-strain genomes for metagenomic binning, comparative biology and taxonomic classification.</title>
        <authorList>
            <person name="Goeker M."/>
        </authorList>
    </citation>
    <scope>NUCLEOTIDE SEQUENCE [LARGE SCALE GENOMIC DNA]</scope>
    <source>
        <strain evidence="1 2">DSM 44197</strain>
    </source>
</reference>
<evidence type="ECO:0000313" key="2">
    <source>
        <dbReference type="Proteomes" id="UP000572680"/>
    </source>
</evidence>
<keyword evidence="2" id="KW-1185">Reference proteome</keyword>
<name>A0A7W3LNT5_ACTNM</name>
<organism evidence="1 2">
    <name type="scientific">Actinomadura namibiensis</name>
    <dbReference type="NCBI Taxonomy" id="182080"/>
    <lineage>
        <taxon>Bacteria</taxon>
        <taxon>Bacillati</taxon>
        <taxon>Actinomycetota</taxon>
        <taxon>Actinomycetes</taxon>
        <taxon>Streptosporangiales</taxon>
        <taxon>Thermomonosporaceae</taxon>
        <taxon>Actinomadura</taxon>
    </lineage>
</organism>
<protein>
    <submittedName>
        <fullName evidence="1">Uncharacterized protein</fullName>
    </submittedName>
</protein>
<accession>A0A7W3LNT5</accession>
<evidence type="ECO:0000313" key="1">
    <source>
        <dbReference type="EMBL" id="MBA8951497.1"/>
    </source>
</evidence>
<dbReference type="AlphaFoldDB" id="A0A7W3LNT5"/>
<dbReference type="EMBL" id="JACJIA010000003">
    <property type="protein sequence ID" value="MBA8951497.1"/>
    <property type="molecule type" value="Genomic_DNA"/>
</dbReference>
<proteinExistence type="predicted"/>